<dbReference type="EMBL" id="MU006230">
    <property type="protein sequence ID" value="KAF2824157.1"/>
    <property type="molecule type" value="Genomic_DNA"/>
</dbReference>
<sequence>MLVCKASHCNRPSRSSFPTATEERDSESSPALSNIAFCSNRCASKYPAACAADNCCKLNRYAFRYATPKISAAPSDNLLDYKTYCSEKYSRSHSDARNVRTIVRIDRSVNLAFQALATSTNTTIIDSFLVEGKNLIIHACFSLDNKPFQHNFGSFTLPTKCYHAMLSHNKCVNTVVLFGGMVLSVIKALDIPVKVHEMNGLYLNPTANQYGHLQGYINVSCYSTVPDNNCSDQSCKTGFHYHGQLEGIEETSRPMVKLLTEAKLRTMNNSFSRKLLELGGPAIFCHLDYSSHKAAIRDLISSMMNDILPVHNKMMGMCKRYRNNELKAQLKNVVQECNSPRHSEQSCYQSVQSRLTTG</sequence>
<name>A0A6A6ZUY7_9PLEO</name>
<dbReference type="OrthoDB" id="3751628at2759"/>
<evidence type="ECO:0000313" key="2">
    <source>
        <dbReference type="Proteomes" id="UP000799424"/>
    </source>
</evidence>
<gene>
    <name evidence="1" type="ORF">CC86DRAFT_383842</name>
</gene>
<dbReference type="Proteomes" id="UP000799424">
    <property type="component" value="Unassembled WGS sequence"/>
</dbReference>
<evidence type="ECO:0000313" key="1">
    <source>
        <dbReference type="EMBL" id="KAF2824157.1"/>
    </source>
</evidence>
<reference evidence="1" key="1">
    <citation type="journal article" date="2020" name="Stud. Mycol.">
        <title>101 Dothideomycetes genomes: a test case for predicting lifestyles and emergence of pathogens.</title>
        <authorList>
            <person name="Haridas S."/>
            <person name="Albert R."/>
            <person name="Binder M."/>
            <person name="Bloem J."/>
            <person name="Labutti K."/>
            <person name="Salamov A."/>
            <person name="Andreopoulos B."/>
            <person name="Baker S."/>
            <person name="Barry K."/>
            <person name="Bills G."/>
            <person name="Bluhm B."/>
            <person name="Cannon C."/>
            <person name="Castanera R."/>
            <person name="Culley D."/>
            <person name="Daum C."/>
            <person name="Ezra D."/>
            <person name="Gonzalez J."/>
            <person name="Henrissat B."/>
            <person name="Kuo A."/>
            <person name="Liang C."/>
            <person name="Lipzen A."/>
            <person name="Lutzoni F."/>
            <person name="Magnuson J."/>
            <person name="Mondo S."/>
            <person name="Nolan M."/>
            <person name="Ohm R."/>
            <person name="Pangilinan J."/>
            <person name="Park H.-J."/>
            <person name="Ramirez L."/>
            <person name="Alfaro M."/>
            <person name="Sun H."/>
            <person name="Tritt A."/>
            <person name="Yoshinaga Y."/>
            <person name="Zwiers L.-H."/>
            <person name="Turgeon B."/>
            <person name="Goodwin S."/>
            <person name="Spatafora J."/>
            <person name="Crous P."/>
            <person name="Grigoriev I."/>
        </authorList>
    </citation>
    <scope>NUCLEOTIDE SEQUENCE</scope>
    <source>
        <strain evidence="1">CBS 113818</strain>
    </source>
</reference>
<organism evidence="1 2">
    <name type="scientific">Ophiobolus disseminans</name>
    <dbReference type="NCBI Taxonomy" id="1469910"/>
    <lineage>
        <taxon>Eukaryota</taxon>
        <taxon>Fungi</taxon>
        <taxon>Dikarya</taxon>
        <taxon>Ascomycota</taxon>
        <taxon>Pezizomycotina</taxon>
        <taxon>Dothideomycetes</taxon>
        <taxon>Pleosporomycetidae</taxon>
        <taxon>Pleosporales</taxon>
        <taxon>Pleosporineae</taxon>
        <taxon>Phaeosphaeriaceae</taxon>
        <taxon>Ophiobolus</taxon>
    </lineage>
</organism>
<proteinExistence type="predicted"/>
<keyword evidence="2" id="KW-1185">Reference proteome</keyword>
<protein>
    <submittedName>
        <fullName evidence="1">Uncharacterized protein</fullName>
    </submittedName>
</protein>
<accession>A0A6A6ZUY7</accession>
<dbReference type="AlphaFoldDB" id="A0A6A6ZUY7"/>